<dbReference type="Proteomes" id="UP000492820">
    <property type="component" value="Unassembled WGS sequence"/>
</dbReference>
<sequence length="158" mass="17755">MVFVGFLPRLAWIRQVPLLLRTKTLSTLQARSLSSLRYAKTHEWIRPDSGTYTVGLSKFATDTIGDVVFVDLPDPGTKLRKGETFGNAESSKATSELFAPISGTVEEINEAIRDKPSLLNKSPEKDGWLLKVKPDSSDELDDLMTEEEYREFLRSDDC</sequence>
<dbReference type="OMA" id="KEHEWIR"/>
<dbReference type="GO" id="GO:0005739">
    <property type="term" value="C:mitochondrion"/>
    <property type="evidence" value="ECO:0007669"/>
    <property type="project" value="UniProtKB-SubCell"/>
</dbReference>
<dbReference type="NCBIfam" id="TIGR00527">
    <property type="entry name" value="gcvH"/>
    <property type="match status" value="1"/>
</dbReference>
<reference evidence="7 10" key="2">
    <citation type="journal article" date="2013" name="Nature">
        <title>The genomes of four tapeworm species reveal adaptations to parasitism.</title>
        <authorList>
            <person name="Tsai I.J."/>
            <person name="Zarowiecki M."/>
            <person name="Holroyd N."/>
            <person name="Garciarrubio A."/>
            <person name="Sanchez-Flores A."/>
            <person name="Brooks K.L."/>
            <person name="Tracey A."/>
            <person name="Bobes R.J."/>
            <person name="Fragoso G."/>
            <person name="Sciutto E."/>
            <person name="Aslett M."/>
            <person name="Beasley H."/>
            <person name="Bennett H.M."/>
            <person name="Cai J."/>
            <person name="Camicia F."/>
            <person name="Clark R."/>
            <person name="Cucher M."/>
            <person name="De Silva N."/>
            <person name="Day T.A."/>
            <person name="Deplazes P."/>
            <person name="Estrada K."/>
            <person name="Fernandez C."/>
            <person name="Holland P.W."/>
            <person name="Hou J."/>
            <person name="Hu S."/>
            <person name="Huckvale T."/>
            <person name="Hung S.S."/>
            <person name="Kamenetzky L."/>
            <person name="Keane J.A."/>
            <person name="Kiss F."/>
            <person name="Koziol U."/>
            <person name="Lambert O."/>
            <person name="Liu K."/>
            <person name="Luo X."/>
            <person name="Luo Y."/>
            <person name="Macchiaroli N."/>
            <person name="Nichol S."/>
            <person name="Paps J."/>
            <person name="Parkinson J."/>
            <person name="Pouchkina-Stantcheva N."/>
            <person name="Riddiford N."/>
            <person name="Rosenzvit M."/>
            <person name="Salinas G."/>
            <person name="Wasmuth J.D."/>
            <person name="Zamanian M."/>
            <person name="Zheng Y."/>
            <person name="Cai X."/>
            <person name="Soberon X."/>
            <person name="Olson P.D."/>
            <person name="Laclette J.P."/>
            <person name="Brehm K."/>
            <person name="Berriman M."/>
            <person name="Garciarrubio A."/>
            <person name="Bobes R.J."/>
            <person name="Fragoso G."/>
            <person name="Sanchez-Flores A."/>
            <person name="Estrada K."/>
            <person name="Cevallos M.A."/>
            <person name="Morett E."/>
            <person name="Gonzalez V."/>
            <person name="Portillo T."/>
            <person name="Ochoa-Leyva A."/>
            <person name="Jose M.V."/>
            <person name="Sciutto E."/>
            <person name="Landa A."/>
            <person name="Jimenez L."/>
            <person name="Valdes V."/>
            <person name="Carrero J.C."/>
            <person name="Larralde C."/>
            <person name="Morales-Montor J."/>
            <person name="Limon-Lason J."/>
            <person name="Soberon X."/>
            <person name="Laclette J.P."/>
        </authorList>
    </citation>
    <scope>NUCLEOTIDE SEQUENCE [LARGE SCALE GENOMIC DNA]</scope>
</reference>
<dbReference type="KEGG" id="egl:EGR_08475"/>
<keyword evidence="2 4" id="KW-0450">Lipoyl</keyword>
<evidence type="ECO:0000313" key="10">
    <source>
        <dbReference type="Proteomes" id="UP000492820"/>
    </source>
</evidence>
<comment type="function">
    <text evidence="5">The H protein shuttles the methylamine group of glycine from the P protein to the T protein.</text>
</comment>
<accession>U6JHZ7</accession>
<dbReference type="GO" id="GO:0005960">
    <property type="term" value="C:glycine cleavage complex"/>
    <property type="evidence" value="ECO:0007669"/>
    <property type="project" value="UniProtKB-UniRule"/>
</dbReference>
<dbReference type="Pfam" id="PF01597">
    <property type="entry name" value="GCV_H"/>
    <property type="match status" value="1"/>
</dbReference>
<dbReference type="CTD" id="36344190"/>
<evidence type="ECO:0000313" key="7">
    <source>
        <dbReference type="EMBL" id="CDS22943.1"/>
    </source>
</evidence>
<dbReference type="GO" id="GO:0019464">
    <property type="term" value="P:glycine decarboxylation via glycine cleavage system"/>
    <property type="evidence" value="ECO:0007669"/>
    <property type="project" value="UniProtKB-UniRule"/>
</dbReference>
<dbReference type="PROSITE" id="PS50968">
    <property type="entry name" value="BIOTINYL_LIPOYL"/>
    <property type="match status" value="1"/>
</dbReference>
<feature type="domain" description="Lipoyl-binding" evidence="6">
    <location>
        <begin position="51"/>
        <end position="133"/>
    </location>
</feature>
<dbReference type="Gene3D" id="2.40.50.100">
    <property type="match status" value="1"/>
</dbReference>
<evidence type="ECO:0000256" key="4">
    <source>
        <dbReference type="PIRSR" id="PIRSR617453-50"/>
    </source>
</evidence>
<feature type="modified residue" description="N6-lipoyllysine" evidence="4">
    <location>
        <position position="92"/>
    </location>
</feature>
<dbReference type="InterPro" id="IPR002930">
    <property type="entry name" value="GCV_H"/>
</dbReference>
<dbReference type="STRING" id="6210.U6JHZ7"/>
<evidence type="ECO:0000313" key="8">
    <source>
        <dbReference type="EMBL" id="EUB56669.1"/>
    </source>
</evidence>
<dbReference type="PANTHER" id="PTHR11715:SF3">
    <property type="entry name" value="GLYCINE CLEAVAGE SYSTEM H PROTEIN-RELATED"/>
    <property type="match status" value="1"/>
</dbReference>
<dbReference type="NCBIfam" id="NF002270">
    <property type="entry name" value="PRK01202.1"/>
    <property type="match status" value="1"/>
</dbReference>
<reference evidence="11" key="4">
    <citation type="submission" date="2020-10" db="UniProtKB">
        <authorList>
            <consortium name="WormBaseParasite"/>
        </authorList>
    </citation>
    <scope>IDENTIFICATION</scope>
</reference>
<dbReference type="InterPro" id="IPR017453">
    <property type="entry name" value="GCV_H_sub"/>
</dbReference>
<name>U6JHZ7_ECHGR</name>
<dbReference type="PANTHER" id="PTHR11715">
    <property type="entry name" value="GLYCINE CLEAVAGE SYSTEM H PROTEIN"/>
    <property type="match status" value="1"/>
</dbReference>
<dbReference type="InterPro" id="IPR000089">
    <property type="entry name" value="Biotin_lipoyl"/>
</dbReference>
<dbReference type="GO" id="GO:0009249">
    <property type="term" value="P:protein lipoylation"/>
    <property type="evidence" value="ECO:0007669"/>
    <property type="project" value="TreeGrafter"/>
</dbReference>
<comment type="similarity">
    <text evidence="1 5">Belongs to the GcvH family.</text>
</comment>
<dbReference type="InterPro" id="IPR003016">
    <property type="entry name" value="2-oxoA_DH_lipoyl-BS"/>
</dbReference>
<evidence type="ECO:0000313" key="9">
    <source>
        <dbReference type="Proteomes" id="UP000019149"/>
    </source>
</evidence>
<evidence type="ECO:0000313" key="11">
    <source>
        <dbReference type="WBParaSite" id="EgrG_000694900"/>
    </source>
</evidence>
<keyword evidence="3 5" id="KW-0809">Transit peptide</keyword>
<evidence type="ECO:0000256" key="5">
    <source>
        <dbReference type="RuleBase" id="RU364055"/>
    </source>
</evidence>
<comment type="subunit">
    <text evidence="5">The glycine cleavage system is composed of four proteins: P, T, L and H.</text>
</comment>
<comment type="subcellular location">
    <subcellularLocation>
        <location evidence="5">Mitochondrion</location>
    </subcellularLocation>
</comment>
<dbReference type="InterPro" id="IPR011053">
    <property type="entry name" value="Single_hybrid_motif"/>
</dbReference>
<keyword evidence="9" id="KW-1185">Reference proteome</keyword>
<dbReference type="AlphaFoldDB" id="U6JHZ7"/>
<dbReference type="Proteomes" id="UP000019149">
    <property type="component" value="Unassembled WGS sequence"/>
</dbReference>
<comment type="cofactor">
    <cofactor evidence="5">
        <name>(R)-lipoate</name>
        <dbReference type="ChEBI" id="CHEBI:83088"/>
    </cofactor>
    <text evidence="5">Binds 1 lipoyl cofactor covalently.</text>
</comment>
<dbReference type="InterPro" id="IPR033753">
    <property type="entry name" value="GCV_H/Fam206"/>
</dbReference>
<proteinExistence type="inferred from homology"/>
<dbReference type="SUPFAM" id="SSF51230">
    <property type="entry name" value="Single hybrid motif"/>
    <property type="match status" value="1"/>
</dbReference>
<dbReference type="EMBL" id="APAU02000107">
    <property type="protein sequence ID" value="EUB56669.1"/>
    <property type="molecule type" value="Genomic_DNA"/>
</dbReference>
<dbReference type="OrthoDB" id="10264154at2759"/>
<gene>
    <name evidence="8 11" type="ORF">EGR_08475</name>
    <name evidence="7" type="ORF">EgrG_000694900</name>
</gene>
<dbReference type="HAMAP" id="MF_00272">
    <property type="entry name" value="GcvH"/>
    <property type="match status" value="1"/>
</dbReference>
<organism evidence="8 9">
    <name type="scientific">Echinococcus granulosus</name>
    <name type="common">Hydatid tapeworm</name>
    <dbReference type="NCBI Taxonomy" id="6210"/>
    <lineage>
        <taxon>Eukaryota</taxon>
        <taxon>Metazoa</taxon>
        <taxon>Spiralia</taxon>
        <taxon>Lophotrochozoa</taxon>
        <taxon>Platyhelminthes</taxon>
        <taxon>Cestoda</taxon>
        <taxon>Eucestoda</taxon>
        <taxon>Cyclophyllidea</taxon>
        <taxon>Taeniidae</taxon>
        <taxon>Echinococcus</taxon>
        <taxon>Echinococcus granulosus group</taxon>
    </lineage>
</organism>
<evidence type="ECO:0000256" key="1">
    <source>
        <dbReference type="ARBA" id="ARBA00009249"/>
    </source>
</evidence>
<protein>
    <recommendedName>
        <fullName evidence="5">Glycine cleavage system H protein</fullName>
    </recommendedName>
</protein>
<evidence type="ECO:0000256" key="3">
    <source>
        <dbReference type="ARBA" id="ARBA00022946"/>
    </source>
</evidence>
<keyword evidence="5" id="KW-0496">Mitochondrion</keyword>
<reference evidence="7" key="3">
    <citation type="submission" date="2014-06" db="EMBL/GenBank/DDBJ databases">
        <authorList>
            <person name="Aslett M."/>
        </authorList>
    </citation>
    <scope>NUCLEOTIDE SEQUENCE</scope>
</reference>
<reference evidence="8 9" key="1">
    <citation type="journal article" date="2013" name="Nat. Genet.">
        <title>The genome of the hydatid tapeworm Echinococcus granulosus.</title>
        <authorList>
            <person name="Zheng H."/>
            <person name="Zhang W."/>
            <person name="Zhang L."/>
            <person name="Zhang Z."/>
            <person name="Li J."/>
            <person name="Lu G."/>
            <person name="Zhu Y."/>
            <person name="Wang Y."/>
            <person name="Huang Y."/>
            <person name="Liu J."/>
            <person name="Kang H."/>
            <person name="Chen J."/>
            <person name="Wang L."/>
            <person name="Chen A."/>
            <person name="Yu S."/>
            <person name="Gao Z."/>
            <person name="Jin L."/>
            <person name="Gu W."/>
            <person name="Wang Z."/>
            <person name="Zhao L."/>
            <person name="Shi B."/>
            <person name="Wen H."/>
            <person name="Lin R."/>
            <person name="Jones M.K."/>
            <person name="Brejova B."/>
            <person name="Vinar T."/>
            <person name="Zhao G."/>
            <person name="McManus D.P."/>
            <person name="Chen Z."/>
            <person name="Zhou Y."/>
            <person name="Wang S."/>
        </authorList>
    </citation>
    <scope>NUCLEOTIDE SEQUENCE [LARGE SCALE GENOMIC DNA]</scope>
</reference>
<dbReference type="EMBL" id="LK028588">
    <property type="protein sequence ID" value="CDS22943.1"/>
    <property type="molecule type" value="Genomic_DNA"/>
</dbReference>
<evidence type="ECO:0000256" key="2">
    <source>
        <dbReference type="ARBA" id="ARBA00022823"/>
    </source>
</evidence>
<evidence type="ECO:0000259" key="6">
    <source>
        <dbReference type="PROSITE" id="PS50968"/>
    </source>
</evidence>
<dbReference type="CDD" id="cd06848">
    <property type="entry name" value="GCS_H"/>
    <property type="match status" value="1"/>
</dbReference>
<dbReference type="GeneID" id="36344190"/>
<dbReference type="RefSeq" id="XP_024347865.1">
    <property type="nucleotide sequence ID" value="XM_024497724.1"/>
</dbReference>
<dbReference type="PROSITE" id="PS00189">
    <property type="entry name" value="LIPOYL"/>
    <property type="match status" value="1"/>
</dbReference>
<dbReference type="WBParaSite" id="EgrG_000694900">
    <property type="protein sequence ID" value="EgrG_000694900"/>
    <property type="gene ID" value="EgrG_000694900"/>
</dbReference>